<evidence type="ECO:0000313" key="3">
    <source>
        <dbReference type="EMBL" id="HFM99867.1"/>
    </source>
</evidence>
<comment type="caution">
    <text evidence="3">The sequence shown here is derived from an EMBL/GenBank/DDBJ whole genome shotgun (WGS) entry which is preliminary data.</text>
</comment>
<dbReference type="AlphaFoldDB" id="A0A7C3KH82"/>
<gene>
    <name evidence="3" type="ORF">ENR64_19355</name>
</gene>
<dbReference type="Pfam" id="PF00581">
    <property type="entry name" value="Rhodanese"/>
    <property type="match status" value="1"/>
</dbReference>
<dbReference type="Gene3D" id="3.40.250.10">
    <property type="entry name" value="Rhodanese-like domain"/>
    <property type="match status" value="1"/>
</dbReference>
<dbReference type="PROSITE" id="PS50206">
    <property type="entry name" value="RHODANESE_3"/>
    <property type="match status" value="1"/>
</dbReference>
<evidence type="ECO:0000256" key="1">
    <source>
        <dbReference type="SAM" id="MobiDB-lite"/>
    </source>
</evidence>
<dbReference type="CDD" id="cd00158">
    <property type="entry name" value="RHOD"/>
    <property type="match status" value="1"/>
</dbReference>
<protein>
    <submittedName>
        <fullName evidence="3">Rhodanese-like domain-containing protein</fullName>
    </submittedName>
</protein>
<name>A0A7C3KH82_9CYAN</name>
<dbReference type="PANTHER" id="PTHR45431:SF3">
    <property type="entry name" value="RHODANESE-LIKE DOMAIN-CONTAINING PROTEIN 15, CHLOROPLASTIC"/>
    <property type="match status" value="1"/>
</dbReference>
<dbReference type="InterPro" id="IPR001763">
    <property type="entry name" value="Rhodanese-like_dom"/>
</dbReference>
<organism evidence="3">
    <name type="scientific">Oscillatoriales cyanobacterium SpSt-418</name>
    <dbReference type="NCBI Taxonomy" id="2282169"/>
    <lineage>
        <taxon>Bacteria</taxon>
        <taxon>Bacillati</taxon>
        <taxon>Cyanobacteriota</taxon>
        <taxon>Cyanophyceae</taxon>
        <taxon>Oscillatoriophycideae</taxon>
        <taxon>Oscillatoriales</taxon>
    </lineage>
</organism>
<dbReference type="SMART" id="SM00450">
    <property type="entry name" value="RHOD"/>
    <property type="match status" value="1"/>
</dbReference>
<evidence type="ECO:0000259" key="2">
    <source>
        <dbReference type="PROSITE" id="PS50206"/>
    </source>
</evidence>
<dbReference type="SUPFAM" id="SSF52821">
    <property type="entry name" value="Rhodanese/Cell cycle control phosphatase"/>
    <property type="match status" value="1"/>
</dbReference>
<proteinExistence type="predicted"/>
<dbReference type="EMBL" id="DSRU01000276">
    <property type="protein sequence ID" value="HFM99867.1"/>
    <property type="molecule type" value="Genomic_DNA"/>
</dbReference>
<accession>A0A7C3KH82</accession>
<dbReference type="InterPro" id="IPR052367">
    <property type="entry name" value="Thiosulfate_ST/Rhodanese-like"/>
</dbReference>
<dbReference type="InterPro" id="IPR036873">
    <property type="entry name" value="Rhodanese-like_dom_sf"/>
</dbReference>
<reference evidence="3" key="1">
    <citation type="journal article" date="2020" name="mSystems">
        <title>Genome- and Community-Level Interaction Insights into Carbon Utilization and Element Cycling Functions of Hydrothermarchaeota in Hydrothermal Sediment.</title>
        <authorList>
            <person name="Zhou Z."/>
            <person name="Liu Y."/>
            <person name="Xu W."/>
            <person name="Pan J."/>
            <person name="Luo Z.H."/>
            <person name="Li M."/>
        </authorList>
    </citation>
    <scope>NUCLEOTIDE SEQUENCE [LARGE SCALE GENOMIC DNA]</scope>
    <source>
        <strain evidence="3">SpSt-418</strain>
    </source>
</reference>
<feature type="region of interest" description="Disordered" evidence="1">
    <location>
        <begin position="1"/>
        <end position="20"/>
    </location>
</feature>
<dbReference type="PANTHER" id="PTHR45431">
    <property type="entry name" value="RHODANESE-LIKE DOMAIN-CONTAINING PROTEIN 15, CHLOROPLASTIC"/>
    <property type="match status" value="1"/>
</dbReference>
<sequence length="115" mass="13014">MKSKTKQPKTKALNPTSLTPTQLLSRQNQLKIIDVRGWLEYVMGHIPNAERFNRNRILKTIDKDEPIAITCLSGHRSAITAQWLVNQGYTKVYNLQGGLLAWQSAGLPVKRGMTR</sequence>
<feature type="domain" description="Rhodanese" evidence="2">
    <location>
        <begin position="26"/>
        <end position="111"/>
    </location>
</feature>